<dbReference type="Pfam" id="PF18407">
    <property type="entry name" value="GNAT_like"/>
    <property type="match status" value="1"/>
</dbReference>
<gene>
    <name evidence="2" type="ORF">SAMN04489726_3719</name>
</gene>
<dbReference type="Pfam" id="PF13242">
    <property type="entry name" value="Hydrolase_like"/>
    <property type="match status" value="1"/>
</dbReference>
<dbReference type="InterPro" id="IPR036412">
    <property type="entry name" value="HAD-like_sf"/>
</dbReference>
<dbReference type="RefSeq" id="WP_043811620.1">
    <property type="nucleotide sequence ID" value="NZ_JOEF01000008.1"/>
</dbReference>
<name>A0A1G9WNJ1_ALLAB</name>
<dbReference type="GO" id="GO:0016791">
    <property type="term" value="F:phosphatase activity"/>
    <property type="evidence" value="ECO:0007669"/>
    <property type="project" value="TreeGrafter"/>
</dbReference>
<dbReference type="InterPro" id="IPR006357">
    <property type="entry name" value="HAD-SF_hydro_IIA"/>
</dbReference>
<keyword evidence="2" id="KW-0378">Hydrolase</keyword>
<feature type="domain" description="GCN5-related N-acetyltransferase-like" evidence="1">
    <location>
        <begin position="275"/>
        <end position="333"/>
    </location>
</feature>
<dbReference type="Proteomes" id="UP000183376">
    <property type="component" value="Chromosome I"/>
</dbReference>
<evidence type="ECO:0000313" key="2">
    <source>
        <dbReference type="EMBL" id="SDM86132.1"/>
    </source>
</evidence>
<dbReference type="Pfam" id="PF13344">
    <property type="entry name" value="Hydrolase_6"/>
    <property type="match status" value="1"/>
</dbReference>
<dbReference type="eggNOG" id="COG0647">
    <property type="taxonomic scope" value="Bacteria"/>
</dbReference>
<proteinExistence type="predicted"/>
<dbReference type="GO" id="GO:0005737">
    <property type="term" value="C:cytoplasm"/>
    <property type="evidence" value="ECO:0007669"/>
    <property type="project" value="TreeGrafter"/>
</dbReference>
<dbReference type="Gene3D" id="3.40.50.1000">
    <property type="entry name" value="HAD superfamily/HAD-like"/>
    <property type="match status" value="2"/>
</dbReference>
<dbReference type="AlphaFoldDB" id="A0A1G9WNJ1"/>
<evidence type="ECO:0000259" key="1">
    <source>
        <dbReference type="Pfam" id="PF18407"/>
    </source>
</evidence>
<dbReference type="Gene3D" id="3.30.300.290">
    <property type="match status" value="1"/>
</dbReference>
<keyword evidence="3" id="KW-1185">Reference proteome</keyword>
<dbReference type="EMBL" id="LT629701">
    <property type="protein sequence ID" value="SDM86132.1"/>
    <property type="molecule type" value="Genomic_DNA"/>
</dbReference>
<dbReference type="OrthoDB" id="3400930at2"/>
<dbReference type="PANTHER" id="PTHR19288">
    <property type="entry name" value="4-NITROPHENYLPHOSPHATASE-RELATED"/>
    <property type="match status" value="1"/>
</dbReference>
<dbReference type="STRING" id="211114.SAMN04489726_3719"/>
<protein>
    <submittedName>
        <fullName evidence="2">HAD-superfamily subfamily IIA hydrolase, TIGR01457</fullName>
    </submittedName>
</protein>
<dbReference type="InterPro" id="IPR041065">
    <property type="entry name" value="GNAT-like"/>
</dbReference>
<sequence length="334" mass="34216">MNSVLLEDYDGLLFDLDGTVYRGEQPLPWAAEVVRAAREHGRAVRFVTNNASRRPADVADHLNELDLNTGPDEVSTSAQAGAALLAERVPAGSKVLVLGSEGLVEEVRLAGLTPVRSADEEPVGVVQGLSKTLGWPEFAEATLAIQAGALWVACNLDLVLPTERGMLPGNGALVAAVRAATGAEPLVAGKPAATQLNQAAASAGLAKPLVVGDRLDTDIEGADAAGMDSLLVLTGVATPASVLAAPARQRPRYVSAGLEGLLAPAADSEIAGATGWKSTVDGSRLVLAHEGGSEEDLSALRSLCAAWWATGTGVPKVVAADHAAEAALRRLALD</sequence>
<evidence type="ECO:0000313" key="3">
    <source>
        <dbReference type="Proteomes" id="UP000183376"/>
    </source>
</evidence>
<dbReference type="PANTHER" id="PTHR19288:SF95">
    <property type="entry name" value="D-GLYCEROL 3-PHOSPHATE PHOSPHATASE"/>
    <property type="match status" value="1"/>
</dbReference>
<dbReference type="NCBIfam" id="TIGR01460">
    <property type="entry name" value="HAD-SF-IIA"/>
    <property type="match status" value="1"/>
</dbReference>
<accession>A0A1G9WNJ1</accession>
<reference evidence="2 3" key="1">
    <citation type="submission" date="2016-10" db="EMBL/GenBank/DDBJ databases">
        <authorList>
            <person name="de Groot N.N."/>
        </authorList>
    </citation>
    <scope>NUCLEOTIDE SEQUENCE [LARGE SCALE GENOMIC DNA]</scope>
    <source>
        <strain evidence="2 3">DSM 44149</strain>
    </source>
</reference>
<dbReference type="SUPFAM" id="SSF56784">
    <property type="entry name" value="HAD-like"/>
    <property type="match status" value="1"/>
</dbReference>
<organism evidence="2 3">
    <name type="scientific">Allokutzneria albata</name>
    <name type="common">Kibdelosporangium albatum</name>
    <dbReference type="NCBI Taxonomy" id="211114"/>
    <lineage>
        <taxon>Bacteria</taxon>
        <taxon>Bacillati</taxon>
        <taxon>Actinomycetota</taxon>
        <taxon>Actinomycetes</taxon>
        <taxon>Pseudonocardiales</taxon>
        <taxon>Pseudonocardiaceae</taxon>
        <taxon>Allokutzneria</taxon>
    </lineage>
</organism>
<dbReference type="InterPro" id="IPR023214">
    <property type="entry name" value="HAD_sf"/>
</dbReference>